<keyword evidence="1" id="KW-0238">DNA-binding</keyword>
<comment type="caution">
    <text evidence="3">The sequence shown here is derived from an EMBL/GenBank/DDBJ whole genome shotgun (WGS) entry which is preliminary data.</text>
</comment>
<evidence type="ECO:0000259" key="2">
    <source>
        <dbReference type="PROSITE" id="PS50937"/>
    </source>
</evidence>
<evidence type="ECO:0000256" key="1">
    <source>
        <dbReference type="ARBA" id="ARBA00023125"/>
    </source>
</evidence>
<dbReference type="PANTHER" id="PTHR30204:SF93">
    <property type="entry name" value="HTH MERR-TYPE DOMAIN-CONTAINING PROTEIN"/>
    <property type="match status" value="1"/>
</dbReference>
<dbReference type="PATRIC" id="fig|68170.10.peg.3016"/>
<dbReference type="InterPro" id="IPR047057">
    <property type="entry name" value="MerR_fam"/>
</dbReference>
<gene>
    <name evidence="3" type="ORF">UK23_14635</name>
</gene>
<dbReference type="STRING" id="68170.GCA_000974445_09365"/>
<reference evidence="3 4" key="1">
    <citation type="submission" date="2015-02" db="EMBL/GenBank/DDBJ databases">
        <authorList>
            <person name="Ju K.-S."/>
            <person name="Doroghazi J.R."/>
            <person name="Metcalf W."/>
        </authorList>
    </citation>
    <scope>NUCLEOTIDE SEQUENCE [LARGE SCALE GENOMIC DNA]</scope>
    <source>
        <strain evidence="3 4">NRRL B-16140</strain>
    </source>
</reference>
<dbReference type="SUPFAM" id="SSF46955">
    <property type="entry name" value="Putative DNA-binding domain"/>
    <property type="match status" value="1"/>
</dbReference>
<dbReference type="GO" id="GO:0003700">
    <property type="term" value="F:DNA-binding transcription factor activity"/>
    <property type="evidence" value="ECO:0007669"/>
    <property type="project" value="InterPro"/>
</dbReference>
<name>A0A0F0H4R0_LENAE</name>
<dbReference type="Gene3D" id="1.10.1660.10">
    <property type="match status" value="1"/>
</dbReference>
<dbReference type="PRINTS" id="PR00040">
    <property type="entry name" value="HTHMERR"/>
</dbReference>
<sequence length="306" mass="34751">MTRYQIGELARMTGLTVRTIRFYSDQGLIPPTSRTVGGYRTYDGEAVAKLKLVRTLRDLGVDLPTAGRILAREVTVTDVARAHADAIDAQMRTLRIRRAVLRAVAKGGEMELMNELARMSDEERQRILDDFFEEVFGPYELDPQFEQHMRSVRIELPDDPSTEQLEAWVELAKLVQDPDFRASVKRMSQQHEERRRDGVDMSPPADNQMAAFNFAIDQARAALEAGIAPESDAAREVVDRVNANWAEALGVPNDERVIERLRTFSDFADPRAERYWVLIAKINGWPAMPDHSRERAWLRAAGQPFG</sequence>
<dbReference type="OrthoDB" id="9809391at2"/>
<dbReference type="PROSITE" id="PS50937">
    <property type="entry name" value="HTH_MERR_2"/>
    <property type="match status" value="1"/>
</dbReference>
<dbReference type="Proteomes" id="UP000033393">
    <property type="component" value="Unassembled WGS sequence"/>
</dbReference>
<evidence type="ECO:0000313" key="4">
    <source>
        <dbReference type="Proteomes" id="UP000033393"/>
    </source>
</evidence>
<dbReference type="RefSeq" id="WP_156213105.1">
    <property type="nucleotide sequence ID" value="NZ_JYJG01000086.1"/>
</dbReference>
<proteinExistence type="predicted"/>
<dbReference type="PANTHER" id="PTHR30204">
    <property type="entry name" value="REDOX-CYCLING DRUG-SENSING TRANSCRIPTIONAL ACTIVATOR SOXR"/>
    <property type="match status" value="1"/>
</dbReference>
<dbReference type="CDD" id="cd00592">
    <property type="entry name" value="HTH_MerR-like"/>
    <property type="match status" value="1"/>
</dbReference>
<accession>A0A0F0H4R0</accession>
<keyword evidence="4" id="KW-1185">Reference proteome</keyword>
<dbReference type="InterPro" id="IPR000551">
    <property type="entry name" value="MerR-type_HTH_dom"/>
</dbReference>
<protein>
    <submittedName>
        <fullName evidence="3">MerR family transcriptional regulator</fullName>
    </submittedName>
</protein>
<evidence type="ECO:0000313" key="3">
    <source>
        <dbReference type="EMBL" id="KJK49307.1"/>
    </source>
</evidence>
<dbReference type="Pfam" id="PF13411">
    <property type="entry name" value="MerR_1"/>
    <property type="match status" value="1"/>
</dbReference>
<feature type="domain" description="HTH merR-type" evidence="2">
    <location>
        <begin position="3"/>
        <end position="72"/>
    </location>
</feature>
<dbReference type="SMART" id="SM00422">
    <property type="entry name" value="HTH_MERR"/>
    <property type="match status" value="1"/>
</dbReference>
<dbReference type="EMBL" id="JYJG01000086">
    <property type="protein sequence ID" value="KJK49307.1"/>
    <property type="molecule type" value="Genomic_DNA"/>
</dbReference>
<dbReference type="AlphaFoldDB" id="A0A0F0H4R0"/>
<dbReference type="InterPro" id="IPR009061">
    <property type="entry name" value="DNA-bd_dom_put_sf"/>
</dbReference>
<dbReference type="GO" id="GO:0003677">
    <property type="term" value="F:DNA binding"/>
    <property type="evidence" value="ECO:0007669"/>
    <property type="project" value="UniProtKB-KW"/>
</dbReference>
<organism evidence="3 4">
    <name type="scientific">Lentzea aerocolonigenes</name>
    <name type="common">Lechevalieria aerocolonigenes</name>
    <name type="synonym">Saccharothrix aerocolonigenes</name>
    <dbReference type="NCBI Taxonomy" id="68170"/>
    <lineage>
        <taxon>Bacteria</taxon>
        <taxon>Bacillati</taxon>
        <taxon>Actinomycetota</taxon>
        <taxon>Actinomycetes</taxon>
        <taxon>Pseudonocardiales</taxon>
        <taxon>Pseudonocardiaceae</taxon>
        <taxon>Lentzea</taxon>
    </lineage>
</organism>